<gene>
    <name evidence="2" type="ORF">CQY20_12745</name>
</gene>
<comment type="caution">
    <text evidence="2">The sequence shown here is derived from an EMBL/GenBank/DDBJ whole genome shotgun (WGS) entry which is preliminary data.</text>
</comment>
<protein>
    <submittedName>
        <fullName evidence="2">Uncharacterized protein</fullName>
    </submittedName>
</protein>
<reference evidence="2 3" key="1">
    <citation type="submission" date="2017-10" db="EMBL/GenBank/DDBJ databases">
        <title>The new phylogeny of genus Mycobacterium.</title>
        <authorList>
            <person name="Tortoli E."/>
            <person name="Trovato A."/>
            <person name="Cirillo D.M."/>
        </authorList>
    </citation>
    <scope>NUCLEOTIDE SEQUENCE [LARGE SCALE GENOMIC DNA]</scope>
    <source>
        <strain evidence="2 3">CCUG37673</strain>
    </source>
</reference>
<dbReference type="RefSeq" id="WP_097940445.1">
    <property type="nucleotide sequence ID" value="NZ_BLKS01000001.1"/>
</dbReference>
<dbReference type="AlphaFoldDB" id="A0A2A7N3F0"/>
<proteinExistence type="predicted"/>
<evidence type="ECO:0000313" key="2">
    <source>
        <dbReference type="EMBL" id="PEG38565.1"/>
    </source>
</evidence>
<organism evidence="2 3">
    <name type="scientific">Mycolicibacterium agri</name>
    <name type="common">Mycobacterium agri</name>
    <dbReference type="NCBI Taxonomy" id="36811"/>
    <lineage>
        <taxon>Bacteria</taxon>
        <taxon>Bacillati</taxon>
        <taxon>Actinomycetota</taxon>
        <taxon>Actinomycetes</taxon>
        <taxon>Mycobacteriales</taxon>
        <taxon>Mycobacteriaceae</taxon>
        <taxon>Mycolicibacterium</taxon>
    </lineage>
</organism>
<evidence type="ECO:0000313" key="3">
    <source>
        <dbReference type="Proteomes" id="UP000220914"/>
    </source>
</evidence>
<dbReference type="EMBL" id="PDCP01000019">
    <property type="protein sequence ID" value="PEG38565.1"/>
    <property type="molecule type" value="Genomic_DNA"/>
</dbReference>
<dbReference type="Proteomes" id="UP000220914">
    <property type="component" value="Unassembled WGS sequence"/>
</dbReference>
<feature type="chain" id="PRO_5012992797" evidence="1">
    <location>
        <begin position="29"/>
        <end position="234"/>
    </location>
</feature>
<keyword evidence="3" id="KW-1185">Reference proteome</keyword>
<accession>A0A2A7N3F0</accession>
<sequence length="234" mass="24711">MSSPRAILSALVLSAALTAGLFAPMSRADVVTADGATYQPLWPFASQDEADRWLRDGAGDEQWHADPQATALRFTRDFLGFFEIDRTTSFTEEADEAWVGVGYPLPNGENTTAATLHLVRFGAAEDAPWEVVGSVDDTLTLSTPPYGHLAGIAIDAGGTVTGVDESLHLQAKQSTQPDALGTYCCLAAGGSASEWSTTLELSDRPQPGAVTLVVWTGGHVAEVEDFAITGLRAD</sequence>
<feature type="signal peptide" evidence="1">
    <location>
        <begin position="1"/>
        <end position="28"/>
    </location>
</feature>
<name>A0A2A7N3F0_MYCAG</name>
<keyword evidence="1" id="KW-0732">Signal</keyword>
<evidence type="ECO:0000256" key="1">
    <source>
        <dbReference type="SAM" id="SignalP"/>
    </source>
</evidence>
<dbReference type="OrthoDB" id="4568594at2"/>